<comment type="caution">
    <text evidence="1">The sequence shown here is derived from an EMBL/GenBank/DDBJ whole genome shotgun (WGS) entry which is preliminary data.</text>
</comment>
<keyword evidence="2" id="KW-1185">Reference proteome</keyword>
<name>A0AAV7DVQ4_ARIFI</name>
<evidence type="ECO:0000313" key="2">
    <source>
        <dbReference type="Proteomes" id="UP000825729"/>
    </source>
</evidence>
<protein>
    <submittedName>
        <fullName evidence="1">Uncharacterized protein</fullName>
    </submittedName>
</protein>
<organism evidence="1 2">
    <name type="scientific">Aristolochia fimbriata</name>
    <name type="common">White veined hardy Dutchman's pipe vine</name>
    <dbReference type="NCBI Taxonomy" id="158543"/>
    <lineage>
        <taxon>Eukaryota</taxon>
        <taxon>Viridiplantae</taxon>
        <taxon>Streptophyta</taxon>
        <taxon>Embryophyta</taxon>
        <taxon>Tracheophyta</taxon>
        <taxon>Spermatophyta</taxon>
        <taxon>Magnoliopsida</taxon>
        <taxon>Magnoliidae</taxon>
        <taxon>Piperales</taxon>
        <taxon>Aristolochiaceae</taxon>
        <taxon>Aristolochia</taxon>
    </lineage>
</organism>
<dbReference type="AlphaFoldDB" id="A0AAV7DVQ4"/>
<accession>A0AAV7DVQ4</accession>
<dbReference type="EMBL" id="JAINDJ010000008">
    <property type="protein sequence ID" value="KAG9439023.1"/>
    <property type="molecule type" value="Genomic_DNA"/>
</dbReference>
<proteinExistence type="predicted"/>
<reference evidence="1 2" key="1">
    <citation type="submission" date="2021-07" db="EMBL/GenBank/DDBJ databases">
        <title>The Aristolochia fimbriata genome: insights into angiosperm evolution, floral development and chemical biosynthesis.</title>
        <authorList>
            <person name="Jiao Y."/>
        </authorList>
    </citation>
    <scope>NUCLEOTIDE SEQUENCE [LARGE SCALE GENOMIC DNA]</scope>
    <source>
        <strain evidence="1">IBCAS-2021</strain>
        <tissue evidence="1">Leaf</tissue>
    </source>
</reference>
<evidence type="ECO:0000313" key="1">
    <source>
        <dbReference type="EMBL" id="KAG9439023.1"/>
    </source>
</evidence>
<dbReference type="Proteomes" id="UP000825729">
    <property type="component" value="Unassembled WGS sequence"/>
</dbReference>
<dbReference type="PANTHER" id="PTHR38382">
    <property type="entry name" value="RNA-BINDING PROTEIN"/>
    <property type="match status" value="1"/>
</dbReference>
<sequence>MHVEAGSGFEFAAGRLYLPCASAAVSSVLRSASESDGVWERFLPDDCAEILSRSTGKKCFMLASSQLGIAWREYARVWGGGVGLIQPNRGQPTRSRYSVVLGDDPKPKQMRSSFPSKRPDRIFNHYANGSGWWDFNMEKKWDAQAHLSPCQPIV</sequence>
<dbReference type="PANTHER" id="PTHR38382:SF1">
    <property type="entry name" value="RNA-BINDING PROTEIN"/>
    <property type="match status" value="1"/>
</dbReference>
<gene>
    <name evidence="1" type="ORF">H6P81_019188</name>
</gene>